<dbReference type="PANTHER" id="PTHR21091">
    <property type="entry name" value="METHYLTETRAHYDROFOLATE:HOMOCYSTEINE METHYLTRANSFERASE RELATED"/>
    <property type="match status" value="1"/>
</dbReference>
<evidence type="ECO:0000256" key="8">
    <source>
        <dbReference type="ARBA" id="ARBA00022490"/>
    </source>
</evidence>
<keyword evidence="10 12" id="KW-0456">Lyase</keyword>
<comment type="pathway">
    <text evidence="3 12 13">Porphyrin-containing compound metabolism; protoporphyrin-IX biosynthesis; coproporphyrinogen-III from 5-aminolevulinate: step 4/4.</text>
</comment>
<keyword evidence="20" id="KW-1185">Reference proteome</keyword>
<feature type="domain" description="Uroporphyrinogen decarboxylase (URO-D)" evidence="15">
    <location>
        <begin position="20"/>
        <end position="29"/>
    </location>
</feature>
<evidence type="ECO:0000256" key="4">
    <source>
        <dbReference type="ARBA" id="ARBA00009935"/>
    </source>
</evidence>
<protein>
    <recommendedName>
        <fullName evidence="7 12">Uroporphyrinogen decarboxylase</fullName>
        <shortName evidence="12">UPD</shortName>
        <shortName evidence="12">URO-D</shortName>
        <ecNumber evidence="6 12">4.1.1.37</ecNumber>
    </recommendedName>
</protein>
<keyword evidence="9 12" id="KW-0210">Decarboxylase</keyword>
<evidence type="ECO:0000259" key="16">
    <source>
        <dbReference type="PROSITE" id="PS00907"/>
    </source>
</evidence>
<dbReference type="GO" id="GO:0005829">
    <property type="term" value="C:cytosol"/>
    <property type="evidence" value="ECO:0007669"/>
    <property type="project" value="TreeGrafter"/>
</dbReference>
<dbReference type="CDD" id="cd00717">
    <property type="entry name" value="URO-D"/>
    <property type="match status" value="1"/>
</dbReference>
<evidence type="ECO:0000256" key="14">
    <source>
        <dbReference type="RuleBase" id="RU004169"/>
    </source>
</evidence>
<comment type="similarity">
    <text evidence="4 12 14">Belongs to the uroporphyrinogen decarboxylase family.</text>
</comment>
<dbReference type="InterPro" id="IPR006361">
    <property type="entry name" value="Uroporphyrinogen_deCO2ase_HemE"/>
</dbReference>
<evidence type="ECO:0000313" key="19">
    <source>
        <dbReference type="Proteomes" id="UP000029558"/>
    </source>
</evidence>
<feature type="binding site" evidence="12">
    <location>
        <position position="75"/>
    </location>
    <ligand>
        <name>substrate</name>
    </ligand>
</feature>
<proteinExistence type="inferred from homology"/>
<evidence type="ECO:0000256" key="6">
    <source>
        <dbReference type="ARBA" id="ARBA00012288"/>
    </source>
</evidence>
<name>A0A095BRM0_PISSA</name>
<organism evidence="18 20">
    <name type="scientific">Piscirickettsia salmonis</name>
    <dbReference type="NCBI Taxonomy" id="1238"/>
    <lineage>
        <taxon>Bacteria</taxon>
        <taxon>Pseudomonadati</taxon>
        <taxon>Pseudomonadota</taxon>
        <taxon>Gammaproteobacteria</taxon>
        <taxon>Thiotrichales</taxon>
        <taxon>Piscirickettsiaceae</taxon>
        <taxon>Piscirickettsia</taxon>
    </lineage>
</organism>
<dbReference type="HAMAP" id="MF_00218">
    <property type="entry name" value="URO_D"/>
    <property type="match status" value="1"/>
</dbReference>
<comment type="caution">
    <text evidence="12">Lacks conserved residue(s) required for the propagation of feature annotation.</text>
</comment>
<feature type="binding site" evidence="12">
    <location>
        <position position="323"/>
    </location>
    <ligand>
        <name>substrate</name>
    </ligand>
</feature>
<dbReference type="InterPro" id="IPR038071">
    <property type="entry name" value="UROD/MetE-like_sf"/>
</dbReference>
<dbReference type="FunFam" id="3.20.20.210:FF:000001">
    <property type="entry name" value="Uroporphyrinogen decarboxylase"/>
    <property type="match status" value="1"/>
</dbReference>
<dbReference type="GO" id="GO:0004853">
    <property type="term" value="F:uroporphyrinogen decarboxylase activity"/>
    <property type="evidence" value="ECO:0007669"/>
    <property type="project" value="UniProtKB-UniRule"/>
</dbReference>
<evidence type="ECO:0000256" key="3">
    <source>
        <dbReference type="ARBA" id="ARBA00004804"/>
    </source>
</evidence>
<dbReference type="SUPFAM" id="SSF51726">
    <property type="entry name" value="UROD/MetE-like"/>
    <property type="match status" value="1"/>
</dbReference>
<evidence type="ECO:0000256" key="13">
    <source>
        <dbReference type="RuleBase" id="RU000554"/>
    </source>
</evidence>
<accession>A0A095BRM0</accession>
<dbReference type="PROSITE" id="PS00906">
    <property type="entry name" value="UROD_1"/>
    <property type="match status" value="1"/>
</dbReference>
<reference evidence="17 19" key="1">
    <citation type="journal article" date="2014" name="Genome Announc.">
        <title>Comparative Genome Analysis of Two Isolates of the Fish Pathogen Piscirickettsia salmonis from Different Hosts Reveals Major Differences in Virulence-Associated Secretion Systems.</title>
        <authorList>
            <person name="Bohle H."/>
            <person name="Henriquez P."/>
            <person name="Grothusen H."/>
            <person name="Navas E."/>
            <person name="Sandoval A."/>
            <person name="Bustamante F."/>
            <person name="Bustos P."/>
            <person name="Mancilla M."/>
        </authorList>
    </citation>
    <scope>NUCLEOTIDE SEQUENCE [LARGE SCALE GENOMIC DNA]</scope>
    <source>
        <strain evidence="19">B1-32597</strain>
        <strain evidence="17">PM32597B1</strain>
    </source>
</reference>
<evidence type="ECO:0000256" key="7">
    <source>
        <dbReference type="ARBA" id="ARBA00014308"/>
    </source>
</evidence>
<dbReference type="EMBL" id="CP012508">
    <property type="protein sequence ID" value="ALB21280.1"/>
    <property type="molecule type" value="Genomic_DNA"/>
</dbReference>
<feature type="site" description="Transition state stabilizer" evidence="12">
    <location>
        <position position="75"/>
    </location>
</feature>
<feature type="domain" description="Uroporphyrinogen decarboxylase (URO-D)" evidence="16">
    <location>
        <begin position="140"/>
        <end position="156"/>
    </location>
</feature>
<dbReference type="OrthoDB" id="9806656at2"/>
<comment type="catalytic activity">
    <reaction evidence="12 13">
        <text>uroporphyrinogen III + 4 H(+) = coproporphyrinogen III + 4 CO2</text>
        <dbReference type="Rhea" id="RHEA:19865"/>
        <dbReference type="ChEBI" id="CHEBI:15378"/>
        <dbReference type="ChEBI" id="CHEBI:16526"/>
        <dbReference type="ChEBI" id="CHEBI:57308"/>
        <dbReference type="ChEBI" id="CHEBI:57309"/>
        <dbReference type="EC" id="4.1.1.37"/>
    </reaction>
</comment>
<keyword evidence="8 12" id="KW-0963">Cytoplasm</keyword>
<dbReference type="NCBIfam" id="TIGR01464">
    <property type="entry name" value="hemE"/>
    <property type="match status" value="1"/>
</dbReference>
<evidence type="ECO:0000256" key="5">
    <source>
        <dbReference type="ARBA" id="ARBA00011738"/>
    </source>
</evidence>
<dbReference type="Pfam" id="PF01208">
    <property type="entry name" value="URO-D"/>
    <property type="match status" value="1"/>
</dbReference>
<dbReference type="GO" id="GO:0019353">
    <property type="term" value="P:protoporphyrinogen IX biosynthetic process from glutamate"/>
    <property type="evidence" value="ECO:0007669"/>
    <property type="project" value="TreeGrafter"/>
</dbReference>
<dbReference type="GeneID" id="66739280"/>
<reference evidence="17" key="2">
    <citation type="submission" date="2015-08" db="EMBL/GenBank/DDBJ databases">
        <title>Complete genome sequence of Piscirickettsia salmonis strain PM32597B1.</title>
        <authorList>
            <person name="Bohle H."/>
            <person name="Henriquez P."/>
            <person name="Navas E."/>
            <person name="Grothusen H."/>
            <person name="Bustamante F."/>
            <person name="Bustos P."/>
            <person name="Bustos P."/>
            <person name="Mancilla M."/>
        </authorList>
    </citation>
    <scope>NUCLEOTIDE SEQUENCE</scope>
    <source>
        <strain evidence="17">PM32597B1</strain>
    </source>
</reference>
<dbReference type="InterPro" id="IPR000257">
    <property type="entry name" value="Uroporphyrinogen_deCOase"/>
</dbReference>
<comment type="subcellular location">
    <subcellularLocation>
        <location evidence="2 12">Cytoplasm</location>
    </subcellularLocation>
</comment>
<dbReference type="Gene3D" id="3.20.20.210">
    <property type="match status" value="1"/>
</dbReference>
<dbReference type="AlphaFoldDB" id="A0A095BRM0"/>
<dbReference type="Proteomes" id="UP000422232">
    <property type="component" value="Chromosome"/>
</dbReference>
<feature type="binding site" evidence="12">
    <location>
        <position position="207"/>
    </location>
    <ligand>
        <name>substrate</name>
    </ligand>
</feature>
<sequence length="353" mass="39075">MLQNDLLIRALQRKPLERTPVWLMRQAGRYLPEYQRVRKQAGDFMALCQDAEKACEVTLQPIDRFGLDAAILFSDILTIPDAMGLGLKFVNGEGPVFERPIRSLADIEKLAVPDPEDSLGYVMNAVRLIRQELAGRVPLIGFSGSPWTLASYMVEGSGSKTFSIVRKMRYQQPALMHRLLSILSAAVTEYLKAQVSAGAQVVMVFDTWASLLSPQDYLDFSLPYMARIVEELKHFCPDIPVVLFSKNSGQCLKEIASTGCAGIGLDWTTRLQEARNIVGEQVALQGNIDPAVLYGTPAGIRHEVARVLGEFGHGSGHVFNLGHGIYPDINPDNVKELVNAVKELSPQYHNHSE</sequence>
<dbReference type="Proteomes" id="UP000029558">
    <property type="component" value="Chromosome"/>
</dbReference>
<reference evidence="18 20" key="3">
    <citation type="submission" date="2019-04" db="EMBL/GenBank/DDBJ databases">
        <title>Complete genome sequencing of Piscirickettsia salmonis strain Psal-009.</title>
        <authorList>
            <person name="Schober I."/>
            <person name="Bunk B."/>
            <person name="Sproer C."/>
            <person name="Carril G.P."/>
            <person name="Riedel T."/>
            <person name="Flores-Herrera P.A."/>
            <person name="Nourdin-Galindo G."/>
            <person name="Marshall S.H."/>
            <person name="Overmann J."/>
        </authorList>
    </citation>
    <scope>NUCLEOTIDE SEQUENCE [LARGE SCALE GENOMIC DNA]</scope>
    <source>
        <strain evidence="18 20">Psal-009</strain>
    </source>
</reference>
<evidence type="ECO:0000256" key="9">
    <source>
        <dbReference type="ARBA" id="ARBA00022793"/>
    </source>
</evidence>
<comment type="function">
    <text evidence="1 12">Catalyzes the decarboxylation of four acetate groups of uroporphyrinogen-III to yield coproporphyrinogen-III.</text>
</comment>
<dbReference type="EMBL" id="CP038908">
    <property type="protein sequence ID" value="QGO04225.1"/>
    <property type="molecule type" value="Genomic_DNA"/>
</dbReference>
<comment type="subunit">
    <text evidence="5 12">Homodimer.</text>
</comment>
<dbReference type="STRING" id="1238.AWJ11_00450"/>
<evidence type="ECO:0000313" key="18">
    <source>
        <dbReference type="EMBL" id="QGO04225.1"/>
    </source>
</evidence>
<evidence type="ECO:0000259" key="15">
    <source>
        <dbReference type="PROSITE" id="PS00906"/>
    </source>
</evidence>
<gene>
    <name evidence="12 18" type="primary">hemE</name>
    <name evidence="17" type="ORF">KU39_92</name>
    <name evidence="18" type="ORF">Psal009_00080</name>
</gene>
<evidence type="ECO:0000256" key="1">
    <source>
        <dbReference type="ARBA" id="ARBA00002448"/>
    </source>
</evidence>
<feature type="binding site" evidence="12">
    <location>
        <position position="152"/>
    </location>
    <ligand>
        <name>substrate</name>
    </ligand>
</feature>
<keyword evidence="11 12" id="KW-0627">Porphyrin biosynthesis</keyword>
<dbReference type="PANTHER" id="PTHR21091:SF169">
    <property type="entry name" value="UROPORPHYRINOGEN DECARBOXYLASE"/>
    <property type="match status" value="1"/>
</dbReference>
<evidence type="ECO:0000256" key="2">
    <source>
        <dbReference type="ARBA" id="ARBA00004496"/>
    </source>
</evidence>
<evidence type="ECO:0000256" key="11">
    <source>
        <dbReference type="ARBA" id="ARBA00023244"/>
    </source>
</evidence>
<dbReference type="EC" id="4.1.1.37" evidence="6 12"/>
<dbReference type="RefSeq" id="WP_017376242.1">
    <property type="nucleotide sequence ID" value="NZ_CP012413.1"/>
</dbReference>
<feature type="binding site" evidence="12">
    <location>
        <begin position="25"/>
        <end position="29"/>
    </location>
    <ligand>
        <name>substrate</name>
    </ligand>
</feature>
<evidence type="ECO:0000256" key="10">
    <source>
        <dbReference type="ARBA" id="ARBA00023239"/>
    </source>
</evidence>
<evidence type="ECO:0000313" key="20">
    <source>
        <dbReference type="Proteomes" id="UP000422232"/>
    </source>
</evidence>
<evidence type="ECO:0000256" key="12">
    <source>
        <dbReference type="HAMAP-Rule" id="MF_00218"/>
    </source>
</evidence>
<evidence type="ECO:0000313" key="17">
    <source>
        <dbReference type="EMBL" id="ALB21280.1"/>
    </source>
</evidence>
<dbReference type="PROSITE" id="PS00907">
    <property type="entry name" value="UROD_2"/>
    <property type="match status" value="1"/>
</dbReference>